<evidence type="ECO:0000313" key="2">
    <source>
        <dbReference type="EMBL" id="PIZ47173.1"/>
    </source>
</evidence>
<name>A0A2M7TL43_UNCKA</name>
<feature type="transmembrane region" description="Helical" evidence="1">
    <location>
        <begin position="6"/>
        <end position="32"/>
    </location>
</feature>
<comment type="caution">
    <text evidence="2">The sequence shown here is derived from an EMBL/GenBank/DDBJ whole genome shotgun (WGS) entry which is preliminary data.</text>
</comment>
<sequence>MGYILIFGVVAFFSLLAGLIYWATNIHFTVVLPQFISVKKKDGSVKILSKRRVAFPRMSGRHPEVHNIENTVFTPGDTVTIYLNVLRAYATETTVIMSGLRLEISHSLDAVNGNHAKVSAMHIFYLNKPITEATASVTLQINNGWGKSFHGETNGTKSYWFIETYQATIVEMT</sequence>
<evidence type="ECO:0000256" key="1">
    <source>
        <dbReference type="SAM" id="Phobius"/>
    </source>
</evidence>
<dbReference type="Proteomes" id="UP000228920">
    <property type="component" value="Unassembled WGS sequence"/>
</dbReference>
<keyword evidence="1" id="KW-0812">Transmembrane</keyword>
<organism evidence="2 3">
    <name type="scientific">candidate division WWE3 bacterium CG_4_10_14_0_2_um_filter_41_14</name>
    <dbReference type="NCBI Taxonomy" id="1975072"/>
    <lineage>
        <taxon>Bacteria</taxon>
        <taxon>Katanobacteria</taxon>
    </lineage>
</organism>
<dbReference type="AlphaFoldDB" id="A0A2M7TL43"/>
<keyword evidence="1" id="KW-0472">Membrane</keyword>
<gene>
    <name evidence="2" type="ORF">COY32_02100</name>
</gene>
<reference evidence="3" key="1">
    <citation type="submission" date="2017-09" db="EMBL/GenBank/DDBJ databases">
        <title>Depth-based differentiation of microbial function through sediment-hosted aquifers and enrichment of novel symbionts in the deep terrestrial subsurface.</title>
        <authorList>
            <person name="Probst A.J."/>
            <person name="Ladd B."/>
            <person name="Jarett J.K."/>
            <person name="Geller-Mcgrath D.E."/>
            <person name="Sieber C.M.K."/>
            <person name="Emerson J.B."/>
            <person name="Anantharaman K."/>
            <person name="Thomas B.C."/>
            <person name="Malmstrom R."/>
            <person name="Stieglmeier M."/>
            <person name="Klingl A."/>
            <person name="Woyke T."/>
            <person name="Ryan C.M."/>
            <person name="Banfield J.F."/>
        </authorList>
    </citation>
    <scope>NUCLEOTIDE SEQUENCE [LARGE SCALE GENOMIC DNA]</scope>
</reference>
<dbReference type="EMBL" id="PFNL01000062">
    <property type="protein sequence ID" value="PIZ47173.1"/>
    <property type="molecule type" value="Genomic_DNA"/>
</dbReference>
<protein>
    <submittedName>
        <fullName evidence="2">Uncharacterized protein</fullName>
    </submittedName>
</protein>
<accession>A0A2M7TL43</accession>
<proteinExistence type="predicted"/>
<evidence type="ECO:0000313" key="3">
    <source>
        <dbReference type="Proteomes" id="UP000228920"/>
    </source>
</evidence>
<keyword evidence="1" id="KW-1133">Transmembrane helix</keyword>